<evidence type="ECO:0000256" key="1">
    <source>
        <dbReference type="SAM" id="MobiDB-lite"/>
    </source>
</evidence>
<dbReference type="GeneID" id="37251973"/>
<evidence type="ECO:0000313" key="3">
    <source>
        <dbReference type="Proteomes" id="UP000245910"/>
    </source>
</evidence>
<proteinExistence type="predicted"/>
<name>A0A2L2THD2_9HYPO</name>
<dbReference type="AlphaFoldDB" id="A0A2L2THD2"/>
<dbReference type="STRING" id="56646.A0A2L2THD2"/>
<dbReference type="OrthoDB" id="5413269at2759"/>
<protein>
    <submittedName>
        <fullName evidence="2">Uncharacterized protein</fullName>
    </submittedName>
</protein>
<accession>A0A2L2THD2</accession>
<reference evidence="3" key="1">
    <citation type="submission" date="2014-10" db="EMBL/GenBank/DDBJ databases">
        <authorList>
            <person name="King R."/>
        </authorList>
    </citation>
    <scope>NUCLEOTIDE SEQUENCE [LARGE SCALE GENOMIC DNA]</scope>
    <source>
        <strain evidence="3">A3/5</strain>
    </source>
</reference>
<organism evidence="2 3">
    <name type="scientific">Fusarium venenatum</name>
    <dbReference type="NCBI Taxonomy" id="56646"/>
    <lineage>
        <taxon>Eukaryota</taxon>
        <taxon>Fungi</taxon>
        <taxon>Dikarya</taxon>
        <taxon>Ascomycota</taxon>
        <taxon>Pezizomycotina</taxon>
        <taxon>Sordariomycetes</taxon>
        <taxon>Hypocreomycetidae</taxon>
        <taxon>Hypocreales</taxon>
        <taxon>Nectriaceae</taxon>
        <taxon>Fusarium</taxon>
    </lineage>
</organism>
<keyword evidence="3" id="KW-1185">Reference proteome</keyword>
<feature type="region of interest" description="Disordered" evidence="1">
    <location>
        <begin position="75"/>
        <end position="99"/>
    </location>
</feature>
<sequence length="229" mass="24707">MVKKFNITVQNQSGAAQQYALVAEKPEVRGGNVSSPIWSSVFATAQAGEGDTAFFTIENQYFAILGTSQCRPQDGTNVSVSGTQPVELGSTRSDGTKEPGTTIGVVASNDMLQFSYDHSNPSGQSRAFELKTKTDFTHDDAQSKNFLIGAGASLNGRPVPLAAFVPGPNQQYQIEPKNVFYLVTGQYREGALVEEESMGYNRLRVDFGNARGNNISVTQTPDGRLIIQN</sequence>
<dbReference type="RefSeq" id="XP_025587537.1">
    <property type="nucleotide sequence ID" value="XM_025731476.2"/>
</dbReference>
<dbReference type="KEGG" id="fvn:FVRRES_00329"/>
<feature type="compositionally biased region" description="Polar residues" evidence="1">
    <location>
        <begin position="75"/>
        <end position="84"/>
    </location>
</feature>
<evidence type="ECO:0000313" key="2">
    <source>
        <dbReference type="EMBL" id="CEI63817.1"/>
    </source>
</evidence>
<dbReference type="EMBL" id="LN649229">
    <property type="protein sequence ID" value="CEI63817.1"/>
    <property type="molecule type" value="Genomic_DNA"/>
</dbReference>
<dbReference type="Proteomes" id="UP000245910">
    <property type="component" value="Chromosome I"/>
</dbReference>